<reference evidence="1 2" key="1">
    <citation type="journal article" date="2006" name="PLoS Genet.">
        <title>Comparative genomics of emerging human ehrlichiosis agents.</title>
        <authorList>
            <person name="Dunning Hotopp J.C."/>
            <person name="Lin M."/>
            <person name="Madupu R."/>
            <person name="Crabtree J."/>
            <person name="Angiuoli S.V."/>
            <person name="Eisen J.A."/>
            <person name="Seshadri R."/>
            <person name="Ren Q."/>
            <person name="Wu M."/>
            <person name="Utterback T.R."/>
            <person name="Smith S."/>
            <person name="Lewis M."/>
            <person name="Khouri H."/>
            <person name="Zhang C."/>
            <person name="Niu H."/>
            <person name="Lin Q."/>
            <person name="Ohashi N."/>
            <person name="Zhi N."/>
            <person name="Nelson W."/>
            <person name="Brinkac L.M."/>
            <person name="Dodson R.J."/>
            <person name="Rosovitz M.J."/>
            <person name="Sundaram J."/>
            <person name="Daugherty S.C."/>
            <person name="Davidsen T."/>
            <person name="Durkin A.S."/>
            <person name="Gwinn M."/>
            <person name="Haft D.H."/>
            <person name="Selengut J.D."/>
            <person name="Sullivan S.A."/>
            <person name="Zafar N."/>
            <person name="Zhou L."/>
            <person name="Benahmed F."/>
            <person name="Forberger H."/>
            <person name="Halpin R."/>
            <person name="Mulligan S."/>
            <person name="Robinson J."/>
            <person name="White O."/>
            <person name="Rikihisa Y."/>
            <person name="Tettelin H."/>
        </authorList>
    </citation>
    <scope>NUCLEOTIDE SEQUENCE [LARGE SCALE GENOMIC DNA]</scope>
    <source>
        <strain evidence="2">ATCC VR-367 / Miyayama</strain>
    </source>
</reference>
<dbReference type="Proteomes" id="UP000001942">
    <property type="component" value="Chromosome"/>
</dbReference>
<accession>Q2GEP9</accession>
<sequence>MLALFGVLLIFLVSATVYSAVRCTKSESLDFSLAHLLWGILKPKGLPKVTRALPYLAS</sequence>
<evidence type="ECO:0000313" key="1">
    <source>
        <dbReference type="EMBL" id="ABD45625.1"/>
    </source>
</evidence>
<protein>
    <submittedName>
        <fullName evidence="1">Uncharacterized protein</fullName>
    </submittedName>
</protein>
<dbReference type="KEGG" id="nse:NSE_0148"/>
<proteinExistence type="predicted"/>
<gene>
    <name evidence="1" type="ordered locus">NSE_0148</name>
</gene>
<dbReference type="EMBL" id="CP000237">
    <property type="protein sequence ID" value="ABD45625.1"/>
    <property type="molecule type" value="Genomic_DNA"/>
</dbReference>
<dbReference type="HOGENOM" id="CLU_2974770_0_0_5"/>
<name>Q2GEP9_EHRS3</name>
<dbReference type="AlphaFoldDB" id="Q2GEP9"/>
<keyword evidence="2" id="KW-1185">Reference proteome</keyword>
<evidence type="ECO:0000313" key="2">
    <source>
        <dbReference type="Proteomes" id="UP000001942"/>
    </source>
</evidence>
<organism evidence="1 2">
    <name type="scientific">Ehrlichia sennetsu (strain ATCC VR-367 / Miyayama)</name>
    <name type="common">Neorickettsia sennetsu</name>
    <dbReference type="NCBI Taxonomy" id="222891"/>
    <lineage>
        <taxon>Bacteria</taxon>
        <taxon>Pseudomonadati</taxon>
        <taxon>Pseudomonadota</taxon>
        <taxon>Alphaproteobacteria</taxon>
        <taxon>Rickettsiales</taxon>
        <taxon>Anaplasmataceae</taxon>
        <taxon>Ehrlichia</taxon>
    </lineage>
</organism>